<evidence type="ECO:0000256" key="6">
    <source>
        <dbReference type="PROSITE-ProRule" id="PRU00309"/>
    </source>
</evidence>
<sequence>MCGESAPLCGLALASAGFVYSDAAHVFSFFRFDRTETEKQKMVQTCCIIKCRTRSHDKLGQRKDDVKFFSFPTWKQGQGPQVSDLTRRRRMAWVEAVRRPNVTFSSIPRYMLVCSRHFHTGRPAYEMNETHPDWAPSLNLGHPAEGRAGDTEKFQRRIKKRGGAKADGEAAAPPASPPPTPDAVEDAAPAVAPRGSEQLGAAQAADRVPPLDDARCVAWKNAHGEGESTGAEVSRLLEENVTLKKELSATRMDEGFFAEADEKARDEKVKYYTGLPYWTLLQSLHTVVGPSLVEVGGKLSPFQMLLLTLMRLKLYLPQQHLAYLFHLSDAQVSEVFKETMAALHFHLAPLVHWPARRSLQQAMPDTFVEIFGSAVAVILDFFEIGTEKPSDSAAQPETCSHYAQKHTVKYLIGITPQGSIIFISKGWEGGEGRVSDKDLIKQCGILTKLSPGDLVMAERGYGDGSSLMCAEVKTPDSIRGCAQMDPKPAEDMRQIAHLRANVQRVTGLVHDKYSILQRTIPESLLDPLEGEVFPFMDKIVTVCCALTNMSPSVFLQRQDNLTLYSDGETE</sequence>
<evidence type="ECO:0000313" key="10">
    <source>
        <dbReference type="Ensembl" id="ENSFHEP00000003827.1"/>
    </source>
</evidence>
<reference evidence="10" key="2">
    <citation type="submission" date="2025-05" db="UniProtKB">
        <authorList>
            <consortium name="Ensembl"/>
        </authorList>
    </citation>
    <scope>IDENTIFICATION</scope>
</reference>
<dbReference type="EMBL" id="GCES01000716">
    <property type="protein sequence ID" value="JAR85607.1"/>
    <property type="molecule type" value="Transcribed_RNA"/>
</dbReference>
<dbReference type="AlphaFoldDB" id="A0A147B4E3"/>
<dbReference type="GeneTree" id="ENSGT00940000164249"/>
<reference evidence="9" key="1">
    <citation type="submission" date="2015-01" db="EMBL/GenBank/DDBJ databases">
        <title>EvidentialGene: Evidence-directed Construction of Complete mRNA Transcriptomes without Genomes.</title>
        <authorList>
            <person name="Gilbert D.G."/>
        </authorList>
    </citation>
    <scope>NUCLEOTIDE SEQUENCE</scope>
</reference>
<evidence type="ECO:0000259" key="8">
    <source>
        <dbReference type="PROSITE" id="PS50950"/>
    </source>
</evidence>
<dbReference type="Pfam" id="PF05485">
    <property type="entry name" value="THAP"/>
    <property type="match status" value="1"/>
</dbReference>
<dbReference type="Proteomes" id="UP000265000">
    <property type="component" value="Unplaced"/>
</dbReference>
<dbReference type="PANTHER" id="PTHR23080">
    <property type="entry name" value="THAP DOMAIN PROTEIN"/>
    <property type="match status" value="1"/>
</dbReference>
<evidence type="ECO:0000313" key="11">
    <source>
        <dbReference type="Proteomes" id="UP000265000"/>
    </source>
</evidence>
<feature type="region of interest" description="Disordered" evidence="7">
    <location>
        <begin position="136"/>
        <end position="208"/>
    </location>
</feature>
<name>A0A147B4E3_FUNHE</name>
<proteinExistence type="predicted"/>
<comment type="cofactor">
    <cofactor evidence="1">
        <name>a divalent metal cation</name>
        <dbReference type="ChEBI" id="CHEBI:60240"/>
    </cofactor>
</comment>
<dbReference type="GO" id="GO:0008270">
    <property type="term" value="F:zinc ion binding"/>
    <property type="evidence" value="ECO:0007669"/>
    <property type="project" value="UniProtKB-KW"/>
</dbReference>
<accession>A0A147B4E3</accession>
<dbReference type="InterPro" id="IPR027806">
    <property type="entry name" value="HARBI1_dom"/>
</dbReference>
<keyword evidence="5 6" id="KW-0238">DNA-binding</keyword>
<keyword evidence="2" id="KW-0479">Metal-binding</keyword>
<dbReference type="SMART" id="SM00980">
    <property type="entry name" value="THAP"/>
    <property type="match status" value="1"/>
</dbReference>
<keyword evidence="11" id="KW-1185">Reference proteome</keyword>
<organism evidence="9">
    <name type="scientific">Fundulus heteroclitus</name>
    <name type="common">Killifish</name>
    <name type="synonym">Mummichog</name>
    <dbReference type="NCBI Taxonomy" id="8078"/>
    <lineage>
        <taxon>Eukaryota</taxon>
        <taxon>Metazoa</taxon>
        <taxon>Chordata</taxon>
        <taxon>Craniata</taxon>
        <taxon>Vertebrata</taxon>
        <taxon>Euteleostomi</taxon>
        <taxon>Actinopterygii</taxon>
        <taxon>Neopterygii</taxon>
        <taxon>Teleostei</taxon>
        <taxon>Neoteleostei</taxon>
        <taxon>Acanthomorphata</taxon>
        <taxon>Ovalentaria</taxon>
        <taxon>Atherinomorphae</taxon>
        <taxon>Cyprinodontiformes</taxon>
        <taxon>Fundulidae</taxon>
        <taxon>Fundulus</taxon>
    </lineage>
</organism>
<dbReference type="PROSITE" id="PS50950">
    <property type="entry name" value="ZF_THAP"/>
    <property type="match status" value="1"/>
</dbReference>
<dbReference type="Pfam" id="PF13359">
    <property type="entry name" value="DDE_Tnp_4"/>
    <property type="match status" value="1"/>
</dbReference>
<protein>
    <submittedName>
        <fullName evidence="9">Nuclease HARBI1</fullName>
    </submittedName>
    <submittedName>
        <fullName evidence="10">Uncharacterized LOC105921258</fullName>
    </submittedName>
</protein>
<dbReference type="PANTHER" id="PTHR23080:SF144">
    <property type="entry name" value="SPINDLE AND KINETOCHORE ASSOCIATED COMPLEX SUBUNIT 3"/>
    <property type="match status" value="1"/>
</dbReference>
<keyword evidence="4" id="KW-0862">Zinc</keyword>
<feature type="domain" description="THAP-type" evidence="8">
    <location>
        <begin position="42"/>
        <end position="139"/>
    </location>
</feature>
<evidence type="ECO:0000256" key="3">
    <source>
        <dbReference type="ARBA" id="ARBA00022771"/>
    </source>
</evidence>
<dbReference type="InterPro" id="IPR027805">
    <property type="entry name" value="Transposase_HTH_dom"/>
</dbReference>
<dbReference type="GO" id="GO:0003677">
    <property type="term" value="F:DNA binding"/>
    <property type="evidence" value="ECO:0007669"/>
    <property type="project" value="UniProtKB-UniRule"/>
</dbReference>
<evidence type="ECO:0000256" key="4">
    <source>
        <dbReference type="ARBA" id="ARBA00022833"/>
    </source>
</evidence>
<evidence type="ECO:0000256" key="2">
    <source>
        <dbReference type="ARBA" id="ARBA00022723"/>
    </source>
</evidence>
<keyword evidence="3 6" id="KW-0863">Zinc-finger</keyword>
<dbReference type="SUPFAM" id="SSF57716">
    <property type="entry name" value="Glucocorticoid receptor-like (DNA-binding domain)"/>
    <property type="match status" value="1"/>
</dbReference>
<evidence type="ECO:0000313" key="9">
    <source>
        <dbReference type="EMBL" id="JAR85607.1"/>
    </source>
</evidence>
<evidence type="ECO:0000256" key="1">
    <source>
        <dbReference type="ARBA" id="ARBA00001968"/>
    </source>
</evidence>
<evidence type="ECO:0000256" key="5">
    <source>
        <dbReference type="ARBA" id="ARBA00023125"/>
    </source>
</evidence>
<feature type="compositionally biased region" description="Basic and acidic residues" evidence="7">
    <location>
        <begin position="144"/>
        <end position="155"/>
    </location>
</feature>
<dbReference type="Ensembl" id="ENSFHET00000009896.1">
    <property type="protein sequence ID" value="ENSFHEP00000003827.1"/>
    <property type="gene ID" value="ENSFHEG00000004708.1"/>
</dbReference>
<dbReference type="Pfam" id="PF13613">
    <property type="entry name" value="HTH_Tnp_4"/>
    <property type="match status" value="1"/>
</dbReference>
<evidence type="ECO:0000256" key="7">
    <source>
        <dbReference type="SAM" id="MobiDB-lite"/>
    </source>
</evidence>
<dbReference type="InterPro" id="IPR006612">
    <property type="entry name" value="THAP_Znf"/>
</dbReference>